<sequence>MPLFSVILTSHLARSFSFAFLSRKRGDARLSWTTACEKRRRDLRQPNNLIVARVLRLIMAIEKKATAGSGMGTGAVGN</sequence>
<keyword evidence="2" id="KW-1185">Reference proteome</keyword>
<reference evidence="1" key="1">
    <citation type="submission" date="2023-03" db="EMBL/GenBank/DDBJ databases">
        <title>Massive genome expansion in bonnet fungi (Mycena s.s.) driven by repeated elements and novel gene families across ecological guilds.</title>
        <authorList>
            <consortium name="Lawrence Berkeley National Laboratory"/>
            <person name="Harder C.B."/>
            <person name="Miyauchi S."/>
            <person name="Viragh M."/>
            <person name="Kuo A."/>
            <person name="Thoen E."/>
            <person name="Andreopoulos B."/>
            <person name="Lu D."/>
            <person name="Skrede I."/>
            <person name="Drula E."/>
            <person name="Henrissat B."/>
            <person name="Morin E."/>
            <person name="Kohler A."/>
            <person name="Barry K."/>
            <person name="LaButti K."/>
            <person name="Morin E."/>
            <person name="Salamov A."/>
            <person name="Lipzen A."/>
            <person name="Mereny Z."/>
            <person name="Hegedus B."/>
            <person name="Baldrian P."/>
            <person name="Stursova M."/>
            <person name="Weitz H."/>
            <person name="Taylor A."/>
            <person name="Grigoriev I.V."/>
            <person name="Nagy L.G."/>
            <person name="Martin F."/>
            <person name="Kauserud H."/>
        </authorList>
    </citation>
    <scope>NUCLEOTIDE SEQUENCE</scope>
    <source>
        <strain evidence="1">9144</strain>
    </source>
</reference>
<dbReference type="AlphaFoldDB" id="A0AAD6VBP4"/>
<accession>A0AAD6VBP4</accession>
<protein>
    <submittedName>
        <fullName evidence="1">Uncharacterized protein</fullName>
    </submittedName>
</protein>
<proteinExistence type="predicted"/>
<organism evidence="1 2">
    <name type="scientific">Mycena pura</name>
    <dbReference type="NCBI Taxonomy" id="153505"/>
    <lineage>
        <taxon>Eukaryota</taxon>
        <taxon>Fungi</taxon>
        <taxon>Dikarya</taxon>
        <taxon>Basidiomycota</taxon>
        <taxon>Agaricomycotina</taxon>
        <taxon>Agaricomycetes</taxon>
        <taxon>Agaricomycetidae</taxon>
        <taxon>Agaricales</taxon>
        <taxon>Marasmiineae</taxon>
        <taxon>Mycenaceae</taxon>
        <taxon>Mycena</taxon>
    </lineage>
</organism>
<dbReference type="Proteomes" id="UP001219525">
    <property type="component" value="Unassembled WGS sequence"/>
</dbReference>
<evidence type="ECO:0000313" key="1">
    <source>
        <dbReference type="EMBL" id="KAJ7207574.1"/>
    </source>
</evidence>
<name>A0AAD6VBP4_9AGAR</name>
<evidence type="ECO:0000313" key="2">
    <source>
        <dbReference type="Proteomes" id="UP001219525"/>
    </source>
</evidence>
<gene>
    <name evidence="1" type="ORF">GGX14DRAFT_455772</name>
</gene>
<comment type="caution">
    <text evidence="1">The sequence shown here is derived from an EMBL/GenBank/DDBJ whole genome shotgun (WGS) entry which is preliminary data.</text>
</comment>
<dbReference type="EMBL" id="JARJCW010000036">
    <property type="protein sequence ID" value="KAJ7207574.1"/>
    <property type="molecule type" value="Genomic_DNA"/>
</dbReference>